<dbReference type="EMBL" id="BMQC01000004">
    <property type="protein sequence ID" value="GGK24137.1"/>
    <property type="molecule type" value="Genomic_DNA"/>
</dbReference>
<comment type="caution">
    <text evidence="2">The sequence shown here is derived from an EMBL/GenBank/DDBJ whole genome shotgun (WGS) entry which is preliminary data.</text>
</comment>
<organism evidence="2 3">
    <name type="scientific">Pilimelia terevasa</name>
    <dbReference type="NCBI Taxonomy" id="53372"/>
    <lineage>
        <taxon>Bacteria</taxon>
        <taxon>Bacillati</taxon>
        <taxon>Actinomycetota</taxon>
        <taxon>Actinomycetes</taxon>
        <taxon>Micromonosporales</taxon>
        <taxon>Micromonosporaceae</taxon>
        <taxon>Pilimelia</taxon>
    </lineage>
</organism>
<feature type="domain" description="SCO6045-like C-terminal" evidence="1">
    <location>
        <begin position="10"/>
        <end position="91"/>
    </location>
</feature>
<keyword evidence="3" id="KW-1185">Reference proteome</keyword>
<evidence type="ECO:0000313" key="3">
    <source>
        <dbReference type="Proteomes" id="UP000662200"/>
    </source>
</evidence>
<dbReference type="AlphaFoldDB" id="A0A8J3FH00"/>
<protein>
    <recommendedName>
        <fullName evidence="1">SCO6045-like C-terminal domain-containing protein</fullName>
    </recommendedName>
</protein>
<dbReference type="RefSeq" id="WP_189113558.1">
    <property type="nucleotide sequence ID" value="NZ_BMQC01000004.1"/>
</dbReference>
<dbReference type="Pfam" id="PF26136">
    <property type="entry name" value="SCO6045_C"/>
    <property type="match status" value="1"/>
</dbReference>
<dbReference type="InterPro" id="IPR058711">
    <property type="entry name" value="SCO6045-like_C"/>
</dbReference>
<reference evidence="2" key="1">
    <citation type="journal article" date="2014" name="Int. J. Syst. Evol. Microbiol.">
        <title>Complete genome sequence of Corynebacterium casei LMG S-19264T (=DSM 44701T), isolated from a smear-ripened cheese.</title>
        <authorList>
            <consortium name="US DOE Joint Genome Institute (JGI-PGF)"/>
            <person name="Walter F."/>
            <person name="Albersmeier A."/>
            <person name="Kalinowski J."/>
            <person name="Ruckert C."/>
        </authorList>
    </citation>
    <scope>NUCLEOTIDE SEQUENCE</scope>
    <source>
        <strain evidence="2">JCM 3091</strain>
    </source>
</reference>
<dbReference type="Proteomes" id="UP000662200">
    <property type="component" value="Unassembled WGS sequence"/>
</dbReference>
<gene>
    <name evidence="2" type="ORF">GCM10010124_15820</name>
</gene>
<name>A0A8J3FH00_9ACTN</name>
<sequence>MSGTAPGLGARQAALVAGLTGTGPAPAGFDAARFAAARAALLAKRADVVAGVWPELARDCGPRWRELFAAWAPGRPPGGGYADGWAFARQRLAAGALGPAAAVELAAAGARLGRPGRRPPAPPDRAGHPLAGTWRRVGRRLRGACGYGRAGRAVALRLGRRLWVVRRP</sequence>
<accession>A0A8J3FH00</accession>
<evidence type="ECO:0000259" key="1">
    <source>
        <dbReference type="Pfam" id="PF26136"/>
    </source>
</evidence>
<reference evidence="2" key="2">
    <citation type="submission" date="2020-09" db="EMBL/GenBank/DDBJ databases">
        <authorList>
            <person name="Sun Q."/>
            <person name="Ohkuma M."/>
        </authorList>
    </citation>
    <scope>NUCLEOTIDE SEQUENCE</scope>
    <source>
        <strain evidence="2">JCM 3091</strain>
    </source>
</reference>
<evidence type="ECO:0000313" key="2">
    <source>
        <dbReference type="EMBL" id="GGK24137.1"/>
    </source>
</evidence>
<proteinExistence type="predicted"/>